<dbReference type="STRING" id="1316936.K678_12686"/>
<organism evidence="1 2">
    <name type="scientific">Magnetospirillum fulvum MGU-K5</name>
    <dbReference type="NCBI Taxonomy" id="1316936"/>
    <lineage>
        <taxon>Bacteria</taxon>
        <taxon>Pseudomonadati</taxon>
        <taxon>Pseudomonadota</taxon>
        <taxon>Alphaproteobacteria</taxon>
        <taxon>Rhodospirillales</taxon>
        <taxon>Rhodospirillaceae</taxon>
        <taxon>Magnetospirillum</taxon>
    </lineage>
</organism>
<accession>S9SAK4</accession>
<evidence type="ECO:0000313" key="2">
    <source>
        <dbReference type="Proteomes" id="UP000015350"/>
    </source>
</evidence>
<dbReference type="eggNOG" id="COG0158">
    <property type="taxonomic scope" value="Bacteria"/>
</dbReference>
<evidence type="ECO:0000313" key="1">
    <source>
        <dbReference type="EMBL" id="EPY01073.1"/>
    </source>
</evidence>
<dbReference type="AlphaFoldDB" id="S9SAK4"/>
<dbReference type="Proteomes" id="UP000015350">
    <property type="component" value="Unassembled WGS sequence"/>
</dbReference>
<gene>
    <name evidence="1" type="ORF">K678_12686</name>
</gene>
<dbReference type="Gene3D" id="3.30.540.10">
    <property type="entry name" value="Fructose-1,6-Bisphosphatase, subunit A, domain 1"/>
    <property type="match status" value="1"/>
</dbReference>
<comment type="caution">
    <text evidence="1">The sequence shown here is derived from an EMBL/GenBank/DDBJ whole genome shotgun (WGS) entry which is preliminary data.</text>
</comment>
<sequence length="40" mass="4642">MPYHRITLTHFLLQEQRRLGGTGSFTNLMTDIIFACKMIS</sequence>
<proteinExistence type="predicted"/>
<reference evidence="1 2" key="1">
    <citation type="submission" date="2013-04" db="EMBL/GenBank/DDBJ databases">
        <authorList>
            <person name="Kuznetsov B."/>
            <person name="Ivanovsky R."/>
        </authorList>
    </citation>
    <scope>NUCLEOTIDE SEQUENCE [LARGE SCALE GENOMIC DNA]</scope>
    <source>
        <strain evidence="1 2">MGU-K5</strain>
    </source>
</reference>
<feature type="non-terminal residue" evidence="1">
    <location>
        <position position="40"/>
    </location>
</feature>
<protein>
    <submittedName>
        <fullName evidence="1">Fructose-1,6-bisphosphatase</fullName>
    </submittedName>
</protein>
<name>S9SAK4_MAGFU</name>
<dbReference type="EMBL" id="AQPH01000053">
    <property type="protein sequence ID" value="EPY01073.1"/>
    <property type="molecule type" value="Genomic_DNA"/>
</dbReference>